<evidence type="ECO:0000256" key="1">
    <source>
        <dbReference type="ARBA" id="ARBA00004123"/>
    </source>
</evidence>
<dbReference type="Proteomes" id="UP000807504">
    <property type="component" value="Unassembled WGS sequence"/>
</dbReference>
<dbReference type="PANTHER" id="PTHR12972:SF0">
    <property type="entry name" value="PROTEIN DOWNSTREAM NEIGHBOR OF SON"/>
    <property type="match status" value="1"/>
</dbReference>
<dbReference type="GO" id="GO:0033260">
    <property type="term" value="P:nuclear DNA replication"/>
    <property type="evidence" value="ECO:0007669"/>
    <property type="project" value="TreeGrafter"/>
</dbReference>
<feature type="compositionally biased region" description="Polar residues" evidence="5">
    <location>
        <begin position="331"/>
        <end position="342"/>
    </location>
</feature>
<evidence type="ECO:0000256" key="4">
    <source>
        <dbReference type="ARBA" id="ARBA00025806"/>
    </source>
</evidence>
<comment type="similarity">
    <text evidence="4">Belongs to the DONSON family.</text>
</comment>
<protein>
    <submittedName>
        <fullName evidence="6">Protein downstream neighbor of Son like protein</fullName>
    </submittedName>
</protein>
<evidence type="ECO:0000256" key="2">
    <source>
        <dbReference type="ARBA" id="ARBA00022473"/>
    </source>
</evidence>
<reference evidence="6" key="2">
    <citation type="submission" date="2020-06" db="EMBL/GenBank/DDBJ databases">
        <authorList>
            <person name="Sheffer M."/>
        </authorList>
    </citation>
    <scope>NUCLEOTIDE SEQUENCE</scope>
</reference>
<comment type="caution">
    <text evidence="6">The sequence shown here is derived from an EMBL/GenBank/DDBJ whole genome shotgun (WGS) entry which is preliminary data.</text>
</comment>
<keyword evidence="3" id="KW-0539">Nucleus</keyword>
<organism evidence="6 7">
    <name type="scientific">Argiope bruennichi</name>
    <name type="common">Wasp spider</name>
    <name type="synonym">Aranea bruennichi</name>
    <dbReference type="NCBI Taxonomy" id="94029"/>
    <lineage>
        <taxon>Eukaryota</taxon>
        <taxon>Metazoa</taxon>
        <taxon>Ecdysozoa</taxon>
        <taxon>Arthropoda</taxon>
        <taxon>Chelicerata</taxon>
        <taxon>Arachnida</taxon>
        <taxon>Araneae</taxon>
        <taxon>Araneomorphae</taxon>
        <taxon>Entelegynae</taxon>
        <taxon>Araneoidea</taxon>
        <taxon>Araneidae</taxon>
        <taxon>Argiope</taxon>
    </lineage>
</organism>
<keyword evidence="7" id="KW-1185">Reference proteome</keyword>
<comment type="subcellular location">
    <subcellularLocation>
        <location evidence="1">Nucleus</location>
    </subcellularLocation>
</comment>
<feature type="compositionally biased region" description="Acidic residues" evidence="5">
    <location>
        <begin position="343"/>
        <end position="359"/>
    </location>
</feature>
<dbReference type="EMBL" id="JABXBU010002227">
    <property type="protein sequence ID" value="KAF8773845.1"/>
    <property type="molecule type" value="Genomic_DNA"/>
</dbReference>
<evidence type="ECO:0000313" key="7">
    <source>
        <dbReference type="Proteomes" id="UP000807504"/>
    </source>
</evidence>
<gene>
    <name evidence="6" type="ORF">HNY73_016462</name>
</gene>
<dbReference type="AlphaFoldDB" id="A0A8T0EMU4"/>
<accession>A0A8T0EMU4</accession>
<reference evidence="6" key="1">
    <citation type="journal article" date="2020" name="bioRxiv">
        <title>Chromosome-level reference genome of the European wasp spider Argiope bruennichi: a resource for studies on range expansion and evolutionary adaptation.</title>
        <authorList>
            <person name="Sheffer M.M."/>
            <person name="Hoppe A."/>
            <person name="Krehenwinkel H."/>
            <person name="Uhl G."/>
            <person name="Kuss A.W."/>
            <person name="Jensen L."/>
            <person name="Jensen C."/>
            <person name="Gillespie R.G."/>
            <person name="Hoff K.J."/>
            <person name="Prost S."/>
        </authorList>
    </citation>
    <scope>NUCLEOTIDE SEQUENCE</scope>
</reference>
<feature type="region of interest" description="Disordered" evidence="5">
    <location>
        <begin position="321"/>
        <end position="361"/>
    </location>
</feature>
<name>A0A8T0EMU4_ARGBR</name>
<dbReference type="GO" id="GO:0005634">
    <property type="term" value="C:nucleus"/>
    <property type="evidence" value="ECO:0007669"/>
    <property type="project" value="UniProtKB-SubCell"/>
</dbReference>
<dbReference type="InterPro" id="IPR024861">
    <property type="entry name" value="Donson"/>
</dbReference>
<sequence length="749" mass="84727">METDTQGKENPNIMKVPVSPSFLKPKAISLRKKGTRVKSKPLVEVDLNKNDNTPFLLKSSKTACNPFRRNENKRKRNAESMDEDSNSLLWKQVNRSPEDTNTVTRNLPSPIVPSLLDESALSAFSDINCDSIKIEKTFTKPITKVLPVDWSLKTKIRFTSSMPFPNKGSFRTFEEVNGTIGFVRCLHSGEAEKSDVHSSHGAKVFQHCLVWMHPNLPWLNLFPRNDNRVGNSLSFITPAMQEALHSKWCDSFRSLYQLVRLYQCPYFYMCTPTFTVLFRCSGSASIPVLHALISPTTKGFRKALREEGITFTMPLCQNKDPDHSLEETVDENISTLSPPTSVENEDELDETVEDEEPESWLESLGVSQDDFINKKKRRKDPAYHIDHKTESLVYVEDLETQALVNFLLNSNFCTSKIGPMAGVPPTLLAPTAFLGGTLQSLQLRHGKVKKGGEELHSMEVSGPLLPNSVHSLCSLFSSTQEGGFSAVLTSHAPTTSFSLVNPQSPMLPCIFAKNNMTDCGLPQPFLQEMCCTSDKTPLNTIVLENVDCATRGLFPEQPLIEGMTPIELNKTHSIDQSDSMPLLKETELRRKPIRASFTRICNGIKLEIEKENPDEEFIRSKLTTLERLSDELRSYDIQILDSEYSSEEQFNSEWESVEEYKEKLDLIKVKVEMFFSRQIAQSVASVSPNLNKRKLKLPEIEKGKQFVSANLNSHNLTFLDVDVDDELLKFSPYKAQFSPYYYSLLIRMD</sequence>
<evidence type="ECO:0000256" key="5">
    <source>
        <dbReference type="SAM" id="MobiDB-lite"/>
    </source>
</evidence>
<proteinExistence type="inferred from homology"/>
<keyword evidence="2" id="KW-0217">Developmental protein</keyword>
<dbReference type="PRINTS" id="PR02064">
    <property type="entry name" value="DONSON"/>
</dbReference>
<dbReference type="PANTHER" id="PTHR12972">
    <property type="entry name" value="DOWNSTREAM NEIGHBOR OF SON"/>
    <property type="match status" value="1"/>
</dbReference>
<evidence type="ECO:0000256" key="3">
    <source>
        <dbReference type="ARBA" id="ARBA00023242"/>
    </source>
</evidence>
<evidence type="ECO:0000313" key="6">
    <source>
        <dbReference type="EMBL" id="KAF8773845.1"/>
    </source>
</evidence>